<feature type="region of interest" description="Disordered" evidence="1">
    <location>
        <begin position="53"/>
        <end position="73"/>
    </location>
</feature>
<keyword evidence="3" id="KW-1185">Reference proteome</keyword>
<feature type="compositionally biased region" description="Basic and acidic residues" evidence="1">
    <location>
        <begin position="64"/>
        <end position="73"/>
    </location>
</feature>
<dbReference type="AlphaFoldDB" id="A0AAU9K718"/>
<evidence type="ECO:0000256" key="1">
    <source>
        <dbReference type="SAM" id="MobiDB-lite"/>
    </source>
</evidence>
<organism evidence="2 3">
    <name type="scientific">Blepharisma stoltei</name>
    <dbReference type="NCBI Taxonomy" id="1481888"/>
    <lineage>
        <taxon>Eukaryota</taxon>
        <taxon>Sar</taxon>
        <taxon>Alveolata</taxon>
        <taxon>Ciliophora</taxon>
        <taxon>Postciliodesmatophora</taxon>
        <taxon>Heterotrichea</taxon>
        <taxon>Heterotrichida</taxon>
        <taxon>Blepharismidae</taxon>
        <taxon>Blepharisma</taxon>
    </lineage>
</organism>
<dbReference type="Proteomes" id="UP001162131">
    <property type="component" value="Unassembled WGS sequence"/>
</dbReference>
<accession>A0AAU9K718</accession>
<reference evidence="2" key="1">
    <citation type="submission" date="2021-09" db="EMBL/GenBank/DDBJ databases">
        <authorList>
            <consortium name="AG Swart"/>
            <person name="Singh M."/>
            <person name="Singh A."/>
            <person name="Seah K."/>
            <person name="Emmerich C."/>
        </authorList>
    </citation>
    <scope>NUCLEOTIDE SEQUENCE</scope>
    <source>
        <strain evidence="2">ATCC30299</strain>
    </source>
</reference>
<evidence type="ECO:0000313" key="2">
    <source>
        <dbReference type="EMBL" id="CAG9335529.1"/>
    </source>
</evidence>
<dbReference type="EMBL" id="CAJZBQ010000062">
    <property type="protein sequence ID" value="CAG9335529.1"/>
    <property type="molecule type" value="Genomic_DNA"/>
</dbReference>
<proteinExistence type="predicted"/>
<protein>
    <submittedName>
        <fullName evidence="2">Uncharacterized protein</fullName>
    </submittedName>
</protein>
<evidence type="ECO:0000313" key="3">
    <source>
        <dbReference type="Proteomes" id="UP001162131"/>
    </source>
</evidence>
<gene>
    <name evidence="2" type="ORF">BSTOLATCC_MIC63996</name>
</gene>
<name>A0AAU9K718_9CILI</name>
<sequence>MGNLLEGMKENNTLEVIMDDLQNMEFPTIPSAISNFQKRLNEAVEVNRSLAVSPIEPSSEAELSEERSNLSSS</sequence>
<comment type="caution">
    <text evidence="2">The sequence shown here is derived from an EMBL/GenBank/DDBJ whole genome shotgun (WGS) entry which is preliminary data.</text>
</comment>